<reference evidence="4 5" key="1">
    <citation type="journal article" date="2018" name="IMA Fungus">
        <title>IMA Genome-F 9: Draft genome sequence of Annulohypoxylon stygium, Aspergillus mulundensis, Berkeleyomyces basicola (syn. Thielaviopsis basicola), Ceratocystis smalleyi, two Cercospora beticola strains, Coleophoma cylindrospora, Fusarium fracticaudum, Phialophora cf. hyalina, and Morchella septimelata.</title>
        <authorList>
            <person name="Wingfield B.D."/>
            <person name="Bills G.F."/>
            <person name="Dong Y."/>
            <person name="Huang W."/>
            <person name="Nel W.J."/>
            <person name="Swalarsk-Parry B.S."/>
            <person name="Vaghefi N."/>
            <person name="Wilken P.M."/>
            <person name="An Z."/>
            <person name="de Beer Z.W."/>
            <person name="De Vos L."/>
            <person name="Chen L."/>
            <person name="Duong T.A."/>
            <person name="Gao Y."/>
            <person name="Hammerbacher A."/>
            <person name="Kikkert J.R."/>
            <person name="Li Y."/>
            <person name="Li H."/>
            <person name="Li K."/>
            <person name="Li Q."/>
            <person name="Liu X."/>
            <person name="Ma X."/>
            <person name="Naidoo K."/>
            <person name="Pethybridge S.J."/>
            <person name="Sun J."/>
            <person name="Steenkamp E.T."/>
            <person name="van der Nest M.A."/>
            <person name="van Wyk S."/>
            <person name="Wingfield M.J."/>
            <person name="Xiong C."/>
            <person name="Yue Q."/>
            <person name="Zhang X."/>
        </authorList>
    </citation>
    <scope>NUCLEOTIDE SEQUENCE [LARGE SCALE GENOMIC DNA]</scope>
    <source>
        <strain evidence="4 5">BP6252</strain>
    </source>
</reference>
<keyword evidence="2" id="KW-0560">Oxidoreductase</keyword>
<dbReference type="PRINTS" id="PR00682">
    <property type="entry name" value="IPNSYNTHASE"/>
</dbReference>
<dbReference type="PANTHER" id="PTHR47990">
    <property type="entry name" value="2-OXOGLUTARATE (2OG) AND FE(II)-DEPENDENT OXYGENASE SUPERFAMILY PROTEIN-RELATED"/>
    <property type="match status" value="1"/>
</dbReference>
<name>A0A3D8QXA4_9HELO</name>
<keyword evidence="2" id="KW-0408">Iron</keyword>
<dbReference type="EMBL" id="PDLM01000011">
    <property type="protein sequence ID" value="RDW66320.1"/>
    <property type="molecule type" value="Genomic_DNA"/>
</dbReference>
<gene>
    <name evidence="4" type="ORF">BP6252_09955</name>
</gene>
<dbReference type="Gene3D" id="2.60.120.330">
    <property type="entry name" value="B-lactam Antibiotic, Isopenicillin N Synthase, Chain"/>
    <property type="match status" value="1"/>
</dbReference>
<accession>A0A3D8QXA4</accession>
<comment type="similarity">
    <text evidence="1 2">Belongs to the iron/ascorbate-dependent oxidoreductase family.</text>
</comment>
<dbReference type="GO" id="GO:0016491">
    <property type="term" value="F:oxidoreductase activity"/>
    <property type="evidence" value="ECO:0007669"/>
    <property type="project" value="UniProtKB-KW"/>
</dbReference>
<dbReference type="OrthoDB" id="288590at2759"/>
<evidence type="ECO:0000259" key="3">
    <source>
        <dbReference type="PROSITE" id="PS51471"/>
    </source>
</evidence>
<keyword evidence="5" id="KW-1185">Reference proteome</keyword>
<evidence type="ECO:0000256" key="2">
    <source>
        <dbReference type="RuleBase" id="RU003682"/>
    </source>
</evidence>
<dbReference type="GO" id="GO:0044283">
    <property type="term" value="P:small molecule biosynthetic process"/>
    <property type="evidence" value="ECO:0007669"/>
    <property type="project" value="UniProtKB-ARBA"/>
</dbReference>
<feature type="domain" description="Fe2OG dioxygenase" evidence="3">
    <location>
        <begin position="197"/>
        <end position="299"/>
    </location>
</feature>
<dbReference type="Proteomes" id="UP000256645">
    <property type="component" value="Unassembled WGS sequence"/>
</dbReference>
<dbReference type="SUPFAM" id="SSF51197">
    <property type="entry name" value="Clavaminate synthase-like"/>
    <property type="match status" value="1"/>
</dbReference>
<dbReference type="InterPro" id="IPR027443">
    <property type="entry name" value="IPNS-like_sf"/>
</dbReference>
<dbReference type="InterPro" id="IPR050231">
    <property type="entry name" value="Iron_ascorbate_oxido_reductase"/>
</dbReference>
<comment type="caution">
    <text evidence="4">The sequence shown here is derived from an EMBL/GenBank/DDBJ whole genome shotgun (WGS) entry which is preliminary data.</text>
</comment>
<dbReference type="InterPro" id="IPR005123">
    <property type="entry name" value="Oxoglu/Fe-dep_dioxygenase_dom"/>
</dbReference>
<evidence type="ECO:0000256" key="1">
    <source>
        <dbReference type="ARBA" id="ARBA00008056"/>
    </source>
</evidence>
<dbReference type="Pfam" id="PF14226">
    <property type="entry name" value="DIOX_N"/>
    <property type="match status" value="1"/>
</dbReference>
<evidence type="ECO:0000313" key="5">
    <source>
        <dbReference type="Proteomes" id="UP000256645"/>
    </source>
</evidence>
<dbReference type="InterPro" id="IPR026992">
    <property type="entry name" value="DIOX_N"/>
</dbReference>
<protein>
    <recommendedName>
        <fullName evidence="3">Fe2OG dioxygenase domain-containing protein</fullName>
    </recommendedName>
</protein>
<sequence length="340" mass="37432">MPSAISSAGEDGAARKAFHIPTVDISPYLVDPSSAASQALIQQVADACVTTGFFQLVGHGIPRELQKAVFEGSAAFFRLPSEEKKKLDKSQSVGSSNRGYEVLGNQALQEGTLPDLKEGFYVGQEIPLEDPRVQAHAFLMGPNLWPPSSMVPEDVFKKPMQEYWQLMFSLSLKVMDVLAAGLPYGPHVFDEFVSNDAVASIRLLHYPPQKASSELQLGAGAHTDFGAITLLLQDHNRGLQVWNAGDETWVDVEPNPDAYVVNIGDMLSRWTSGKYKSNLHRVINQSTKDRYSVPFFFDGNIACELWPLDGSKIEGPVLTVEGHMKERFTTTYGRAKTTVK</sequence>
<dbReference type="STRING" id="1849047.A0A3D8QXA4"/>
<dbReference type="GO" id="GO:0046872">
    <property type="term" value="F:metal ion binding"/>
    <property type="evidence" value="ECO:0007669"/>
    <property type="project" value="UniProtKB-KW"/>
</dbReference>
<organism evidence="4 5">
    <name type="scientific">Coleophoma cylindrospora</name>
    <dbReference type="NCBI Taxonomy" id="1849047"/>
    <lineage>
        <taxon>Eukaryota</taxon>
        <taxon>Fungi</taxon>
        <taxon>Dikarya</taxon>
        <taxon>Ascomycota</taxon>
        <taxon>Pezizomycotina</taxon>
        <taxon>Leotiomycetes</taxon>
        <taxon>Helotiales</taxon>
        <taxon>Dermateaceae</taxon>
        <taxon>Coleophoma</taxon>
    </lineage>
</organism>
<evidence type="ECO:0000313" key="4">
    <source>
        <dbReference type="EMBL" id="RDW66320.1"/>
    </source>
</evidence>
<proteinExistence type="inferred from homology"/>
<keyword evidence="2" id="KW-0479">Metal-binding</keyword>
<dbReference type="InterPro" id="IPR044861">
    <property type="entry name" value="IPNS-like_FE2OG_OXY"/>
</dbReference>
<dbReference type="AlphaFoldDB" id="A0A3D8QXA4"/>
<dbReference type="Pfam" id="PF03171">
    <property type="entry name" value="2OG-FeII_Oxy"/>
    <property type="match status" value="1"/>
</dbReference>
<dbReference type="PROSITE" id="PS51471">
    <property type="entry name" value="FE2OG_OXY"/>
    <property type="match status" value="1"/>
</dbReference>